<organism evidence="8 9">
    <name type="scientific">Blastopirellula retiformator</name>
    <dbReference type="NCBI Taxonomy" id="2527970"/>
    <lineage>
        <taxon>Bacteria</taxon>
        <taxon>Pseudomonadati</taxon>
        <taxon>Planctomycetota</taxon>
        <taxon>Planctomycetia</taxon>
        <taxon>Pirellulales</taxon>
        <taxon>Pirellulaceae</taxon>
        <taxon>Blastopirellula</taxon>
    </lineage>
</organism>
<feature type="domain" description="RNA polymerase sigma-70 region 2" evidence="6">
    <location>
        <begin position="15"/>
        <end position="77"/>
    </location>
</feature>
<accession>A0A5C5VLI9</accession>
<evidence type="ECO:0000259" key="6">
    <source>
        <dbReference type="Pfam" id="PF04542"/>
    </source>
</evidence>
<dbReference type="GO" id="GO:0003677">
    <property type="term" value="F:DNA binding"/>
    <property type="evidence" value="ECO:0007669"/>
    <property type="project" value="UniProtKB-KW"/>
</dbReference>
<dbReference type="PANTHER" id="PTHR43133">
    <property type="entry name" value="RNA POLYMERASE ECF-TYPE SIGMA FACTO"/>
    <property type="match status" value="1"/>
</dbReference>
<dbReference type="InterPro" id="IPR014284">
    <property type="entry name" value="RNA_pol_sigma-70_dom"/>
</dbReference>
<keyword evidence="4" id="KW-0238">DNA-binding</keyword>
<keyword evidence="2" id="KW-0805">Transcription regulation</keyword>
<dbReference type="PANTHER" id="PTHR43133:SF8">
    <property type="entry name" value="RNA POLYMERASE SIGMA FACTOR HI_1459-RELATED"/>
    <property type="match status" value="1"/>
</dbReference>
<name>A0A5C5VLI9_9BACT</name>
<sequence>MKIRGLDVEQLTSLYFDRIHRAALLMCGNAWDADDLAQEVFLIVANDPTKFEGRSSPYTYLYGILLNLERRLRRKRRMHQEKTEKLAQRQDTSAAAAAADVPVVSEEWKRSLWSVAAELPDGQRQAIVLRFGEELPYQEIADILGCPLGTVKSRIFHGLGTLRKLVAESPGQLREVPRELGDSRSDAI</sequence>
<dbReference type="GO" id="GO:0016987">
    <property type="term" value="F:sigma factor activity"/>
    <property type="evidence" value="ECO:0007669"/>
    <property type="project" value="UniProtKB-KW"/>
</dbReference>
<dbReference type="InterPro" id="IPR013325">
    <property type="entry name" value="RNA_pol_sigma_r2"/>
</dbReference>
<protein>
    <submittedName>
        <fullName evidence="8">ECF RNA polymerase sigma factor SigW</fullName>
    </submittedName>
</protein>
<evidence type="ECO:0000256" key="1">
    <source>
        <dbReference type="ARBA" id="ARBA00010641"/>
    </source>
</evidence>
<dbReference type="Pfam" id="PF08281">
    <property type="entry name" value="Sigma70_r4_2"/>
    <property type="match status" value="1"/>
</dbReference>
<dbReference type="CDD" id="cd06171">
    <property type="entry name" value="Sigma70_r4"/>
    <property type="match status" value="1"/>
</dbReference>
<dbReference type="InterPro" id="IPR013249">
    <property type="entry name" value="RNA_pol_sigma70_r4_t2"/>
</dbReference>
<dbReference type="InterPro" id="IPR036388">
    <property type="entry name" value="WH-like_DNA-bd_sf"/>
</dbReference>
<dbReference type="Proteomes" id="UP000318878">
    <property type="component" value="Unassembled WGS sequence"/>
</dbReference>
<evidence type="ECO:0000313" key="9">
    <source>
        <dbReference type="Proteomes" id="UP000318878"/>
    </source>
</evidence>
<keyword evidence="9" id="KW-1185">Reference proteome</keyword>
<evidence type="ECO:0000259" key="7">
    <source>
        <dbReference type="Pfam" id="PF08281"/>
    </source>
</evidence>
<feature type="domain" description="RNA polymerase sigma factor 70 region 4 type 2" evidence="7">
    <location>
        <begin position="111"/>
        <end position="160"/>
    </location>
</feature>
<keyword evidence="3" id="KW-0731">Sigma factor</keyword>
<dbReference type="OrthoDB" id="9784272at2"/>
<proteinExistence type="inferred from homology"/>
<dbReference type="SUPFAM" id="SSF88659">
    <property type="entry name" value="Sigma3 and sigma4 domains of RNA polymerase sigma factors"/>
    <property type="match status" value="1"/>
</dbReference>
<dbReference type="GO" id="GO:0006352">
    <property type="term" value="P:DNA-templated transcription initiation"/>
    <property type="evidence" value="ECO:0007669"/>
    <property type="project" value="InterPro"/>
</dbReference>
<dbReference type="Gene3D" id="1.10.1740.10">
    <property type="match status" value="1"/>
</dbReference>
<dbReference type="Pfam" id="PF04542">
    <property type="entry name" value="Sigma70_r2"/>
    <property type="match status" value="1"/>
</dbReference>
<dbReference type="Gene3D" id="1.10.10.10">
    <property type="entry name" value="Winged helix-like DNA-binding domain superfamily/Winged helix DNA-binding domain"/>
    <property type="match status" value="1"/>
</dbReference>
<dbReference type="InterPro" id="IPR013324">
    <property type="entry name" value="RNA_pol_sigma_r3/r4-like"/>
</dbReference>
<dbReference type="NCBIfam" id="TIGR02937">
    <property type="entry name" value="sigma70-ECF"/>
    <property type="match status" value="1"/>
</dbReference>
<dbReference type="SUPFAM" id="SSF88946">
    <property type="entry name" value="Sigma2 domain of RNA polymerase sigma factors"/>
    <property type="match status" value="1"/>
</dbReference>
<gene>
    <name evidence="8" type="primary">sigW_5</name>
    <name evidence="8" type="ORF">Enr8_11950</name>
</gene>
<dbReference type="InterPro" id="IPR039425">
    <property type="entry name" value="RNA_pol_sigma-70-like"/>
</dbReference>
<comment type="similarity">
    <text evidence="1">Belongs to the sigma-70 factor family. ECF subfamily.</text>
</comment>
<evidence type="ECO:0000256" key="2">
    <source>
        <dbReference type="ARBA" id="ARBA00023015"/>
    </source>
</evidence>
<dbReference type="AlphaFoldDB" id="A0A5C5VLI9"/>
<evidence type="ECO:0000256" key="4">
    <source>
        <dbReference type="ARBA" id="ARBA00023125"/>
    </source>
</evidence>
<keyword evidence="5" id="KW-0804">Transcription</keyword>
<evidence type="ECO:0000313" key="8">
    <source>
        <dbReference type="EMBL" id="TWT39496.1"/>
    </source>
</evidence>
<evidence type="ECO:0000256" key="5">
    <source>
        <dbReference type="ARBA" id="ARBA00023163"/>
    </source>
</evidence>
<dbReference type="EMBL" id="SJPF01000001">
    <property type="protein sequence ID" value="TWT39496.1"/>
    <property type="molecule type" value="Genomic_DNA"/>
</dbReference>
<reference evidence="8 9" key="1">
    <citation type="submission" date="2019-02" db="EMBL/GenBank/DDBJ databases">
        <title>Deep-cultivation of Planctomycetes and their phenomic and genomic characterization uncovers novel biology.</title>
        <authorList>
            <person name="Wiegand S."/>
            <person name="Jogler M."/>
            <person name="Boedeker C."/>
            <person name="Pinto D."/>
            <person name="Vollmers J."/>
            <person name="Rivas-Marin E."/>
            <person name="Kohn T."/>
            <person name="Peeters S.H."/>
            <person name="Heuer A."/>
            <person name="Rast P."/>
            <person name="Oberbeckmann S."/>
            <person name="Bunk B."/>
            <person name="Jeske O."/>
            <person name="Meyerdierks A."/>
            <person name="Storesund J.E."/>
            <person name="Kallscheuer N."/>
            <person name="Luecker S."/>
            <person name="Lage O.M."/>
            <person name="Pohl T."/>
            <person name="Merkel B.J."/>
            <person name="Hornburger P."/>
            <person name="Mueller R.-W."/>
            <person name="Bruemmer F."/>
            <person name="Labrenz M."/>
            <person name="Spormann A.M."/>
            <person name="Op Den Camp H."/>
            <person name="Overmann J."/>
            <person name="Amann R."/>
            <person name="Jetten M.S.M."/>
            <person name="Mascher T."/>
            <person name="Medema M.H."/>
            <person name="Devos D.P."/>
            <person name="Kaster A.-K."/>
            <person name="Ovreas L."/>
            <person name="Rohde M."/>
            <person name="Galperin M.Y."/>
            <person name="Jogler C."/>
        </authorList>
    </citation>
    <scope>NUCLEOTIDE SEQUENCE [LARGE SCALE GENOMIC DNA]</scope>
    <source>
        <strain evidence="8 9">Enr8</strain>
    </source>
</reference>
<dbReference type="InterPro" id="IPR007627">
    <property type="entry name" value="RNA_pol_sigma70_r2"/>
</dbReference>
<dbReference type="RefSeq" id="WP_146429665.1">
    <property type="nucleotide sequence ID" value="NZ_SJPF01000001.1"/>
</dbReference>
<evidence type="ECO:0000256" key="3">
    <source>
        <dbReference type="ARBA" id="ARBA00023082"/>
    </source>
</evidence>
<comment type="caution">
    <text evidence="8">The sequence shown here is derived from an EMBL/GenBank/DDBJ whole genome shotgun (WGS) entry which is preliminary data.</text>
</comment>